<protein>
    <submittedName>
        <fullName evidence="2">Uncharacterized protein</fullName>
    </submittedName>
</protein>
<feature type="compositionally biased region" description="Basic and acidic residues" evidence="1">
    <location>
        <begin position="62"/>
        <end position="79"/>
    </location>
</feature>
<gene>
    <name evidence="2" type="ORF">EDS130_LOCUS42096</name>
</gene>
<dbReference type="EMBL" id="CAJNOJ010000593">
    <property type="protein sequence ID" value="CAF1492272.1"/>
    <property type="molecule type" value="Genomic_DNA"/>
</dbReference>
<feature type="region of interest" description="Disordered" evidence="1">
    <location>
        <begin position="1"/>
        <end position="21"/>
    </location>
</feature>
<feature type="region of interest" description="Disordered" evidence="1">
    <location>
        <begin position="33"/>
        <end position="134"/>
    </location>
</feature>
<feature type="compositionally biased region" description="Basic and acidic residues" evidence="1">
    <location>
        <begin position="87"/>
        <end position="100"/>
    </location>
</feature>
<sequence length="134" mass="15016">MESVAAERLNKLGKNPSIISTRHDLKRDAAVLKNMIDRATPQPSSDSSSDSDASSDMSNAHKKTDFKSSLSHLHEEFKKSFVVNRLSTDRRKSTSEDKKMKNLSKVYLTAPNSNQNQIKKSPSTPMDMSNKTHH</sequence>
<dbReference type="Proteomes" id="UP000663852">
    <property type="component" value="Unassembled WGS sequence"/>
</dbReference>
<feature type="compositionally biased region" description="Polar residues" evidence="1">
    <location>
        <begin position="110"/>
        <end position="134"/>
    </location>
</feature>
<evidence type="ECO:0000313" key="2">
    <source>
        <dbReference type="EMBL" id="CAF1492272.1"/>
    </source>
</evidence>
<accession>A0A815SRG2</accession>
<evidence type="ECO:0000256" key="1">
    <source>
        <dbReference type="SAM" id="MobiDB-lite"/>
    </source>
</evidence>
<dbReference type="AlphaFoldDB" id="A0A815SRG2"/>
<proteinExistence type="predicted"/>
<name>A0A815SRG2_ADIRI</name>
<feature type="compositionally biased region" description="Low complexity" evidence="1">
    <location>
        <begin position="44"/>
        <end position="58"/>
    </location>
</feature>
<evidence type="ECO:0000313" key="3">
    <source>
        <dbReference type="Proteomes" id="UP000663852"/>
    </source>
</evidence>
<organism evidence="2 3">
    <name type="scientific">Adineta ricciae</name>
    <name type="common">Rotifer</name>
    <dbReference type="NCBI Taxonomy" id="249248"/>
    <lineage>
        <taxon>Eukaryota</taxon>
        <taxon>Metazoa</taxon>
        <taxon>Spiralia</taxon>
        <taxon>Gnathifera</taxon>
        <taxon>Rotifera</taxon>
        <taxon>Eurotatoria</taxon>
        <taxon>Bdelloidea</taxon>
        <taxon>Adinetida</taxon>
        <taxon>Adinetidae</taxon>
        <taxon>Adineta</taxon>
    </lineage>
</organism>
<comment type="caution">
    <text evidence="2">The sequence shown here is derived from an EMBL/GenBank/DDBJ whole genome shotgun (WGS) entry which is preliminary data.</text>
</comment>
<reference evidence="2" key="1">
    <citation type="submission" date="2021-02" db="EMBL/GenBank/DDBJ databases">
        <authorList>
            <person name="Nowell W R."/>
        </authorList>
    </citation>
    <scope>NUCLEOTIDE SEQUENCE</scope>
</reference>
<dbReference type="OrthoDB" id="421226at2759"/>